<dbReference type="InterPro" id="IPR011990">
    <property type="entry name" value="TPR-like_helical_dom_sf"/>
</dbReference>
<organism evidence="5 6">
    <name type="scientific">Sungouiella intermedia</name>
    <dbReference type="NCBI Taxonomy" id="45354"/>
    <lineage>
        <taxon>Eukaryota</taxon>
        <taxon>Fungi</taxon>
        <taxon>Dikarya</taxon>
        <taxon>Ascomycota</taxon>
        <taxon>Saccharomycotina</taxon>
        <taxon>Pichiomycetes</taxon>
        <taxon>Metschnikowiaceae</taxon>
        <taxon>Sungouiella</taxon>
    </lineage>
</organism>
<dbReference type="PANTHER" id="PTHR15081:SF1">
    <property type="entry name" value="NUCLEAR AUTOANTIGENIC SPERM PROTEIN"/>
    <property type="match status" value="1"/>
</dbReference>
<evidence type="ECO:0000256" key="1">
    <source>
        <dbReference type="ARBA" id="ARBA00022737"/>
    </source>
</evidence>
<evidence type="ECO:0000313" key="5">
    <source>
        <dbReference type="EMBL" id="SGZ52475.1"/>
    </source>
</evidence>
<gene>
    <name evidence="5" type="ORF">SAMEA4029009_CIC11G00000001640</name>
</gene>
<dbReference type="InterPro" id="IPR019544">
    <property type="entry name" value="Tetratricopeptide_SHNi-TPR_dom"/>
</dbReference>
<dbReference type="GO" id="GO:0034080">
    <property type="term" value="P:CENP-A containing chromatin assembly"/>
    <property type="evidence" value="ECO:0007669"/>
    <property type="project" value="TreeGrafter"/>
</dbReference>
<dbReference type="GO" id="GO:0006335">
    <property type="term" value="P:DNA replication-dependent chromatin assembly"/>
    <property type="evidence" value="ECO:0007669"/>
    <property type="project" value="TreeGrafter"/>
</dbReference>
<evidence type="ECO:0000256" key="3">
    <source>
        <dbReference type="SAM" id="MobiDB-lite"/>
    </source>
</evidence>
<protein>
    <submittedName>
        <fullName evidence="5">CIC11C00000001640</fullName>
    </submittedName>
</protein>
<sequence length="363" mass="40354">MYSEEVTKNTTEAAKFYAAKDYDLAASKYADACAAFNEENGADDADLLLLYGKALFQNGVAKSGVLGGAPNDQEEEKEEKEDEKEEDGNFQFEEGFAEEEEEEDDEDKENNEINEDENGGDHGLVEADDQSDFEAAWEILDLARSIFAEKVELLAAEKDKFTVPYLKDDEEPTSEYVSAVQKLSETYDLLGEVSLESENFPQAAIDLESCLNLRTQLYDAQRSALVSESHYKLSLALEFCVGDPKLRQKAAQQMKLAIDCVKTRASSQTDESAKAENRELLRDLQERYKELEKDPQQEIQAQQMDMIKGLLGEAIGGGGATDLTSMVKKAPTTTAPVNDLSSMVKKRKAKPSTAKESKKPRQE</sequence>
<accession>A0A1L0BMI8</accession>
<feature type="compositionally biased region" description="Basic and acidic residues" evidence="3">
    <location>
        <begin position="353"/>
        <end position="363"/>
    </location>
</feature>
<feature type="compositionally biased region" description="Polar residues" evidence="3">
    <location>
        <begin position="331"/>
        <end position="341"/>
    </location>
</feature>
<feature type="compositionally biased region" description="Acidic residues" evidence="3">
    <location>
        <begin position="95"/>
        <end position="118"/>
    </location>
</feature>
<dbReference type="AlphaFoldDB" id="A0A1L0BMI8"/>
<dbReference type="GO" id="GO:0042393">
    <property type="term" value="F:histone binding"/>
    <property type="evidence" value="ECO:0007669"/>
    <property type="project" value="TreeGrafter"/>
</dbReference>
<reference evidence="6" key="1">
    <citation type="submission" date="2016-10" db="EMBL/GenBank/DDBJ databases">
        <authorList>
            <person name="Geijer C."/>
            <person name="Jareborg N."/>
            <person name="Dainat J."/>
        </authorList>
    </citation>
    <scope>NUCLEOTIDE SEQUENCE [LARGE SCALE GENOMIC DNA]</scope>
    <source>
        <strain evidence="6">PYCC 4715</strain>
    </source>
</reference>
<keyword evidence="2" id="KW-0802">TPR repeat</keyword>
<evidence type="ECO:0000313" key="6">
    <source>
        <dbReference type="Proteomes" id="UP000182259"/>
    </source>
</evidence>
<name>A0A1L0BMI8_9ASCO</name>
<keyword evidence="1" id="KW-0677">Repeat</keyword>
<dbReference type="Proteomes" id="UP000182259">
    <property type="component" value="Chromosome II"/>
</dbReference>
<feature type="region of interest" description="Disordered" evidence="3">
    <location>
        <begin position="331"/>
        <end position="363"/>
    </location>
</feature>
<dbReference type="InterPro" id="IPR051730">
    <property type="entry name" value="NASP-like"/>
</dbReference>
<evidence type="ECO:0000256" key="2">
    <source>
        <dbReference type="ARBA" id="ARBA00022803"/>
    </source>
</evidence>
<dbReference type="EMBL" id="LT635765">
    <property type="protein sequence ID" value="SGZ52475.1"/>
    <property type="molecule type" value="Genomic_DNA"/>
</dbReference>
<proteinExistence type="predicted"/>
<feature type="region of interest" description="Disordered" evidence="3">
    <location>
        <begin position="63"/>
        <end position="126"/>
    </location>
</feature>
<feature type="compositionally biased region" description="Acidic residues" evidence="3">
    <location>
        <begin position="72"/>
        <end position="88"/>
    </location>
</feature>
<dbReference type="Gene3D" id="1.25.40.10">
    <property type="entry name" value="Tetratricopeptide repeat domain"/>
    <property type="match status" value="1"/>
</dbReference>
<dbReference type="PANTHER" id="PTHR15081">
    <property type="entry name" value="NUCLEAR AUTOANTIGENIC SPERM PROTEIN NASP -RELATED"/>
    <property type="match status" value="1"/>
</dbReference>
<dbReference type="GO" id="GO:0005654">
    <property type="term" value="C:nucleoplasm"/>
    <property type="evidence" value="ECO:0007669"/>
    <property type="project" value="TreeGrafter"/>
</dbReference>
<evidence type="ECO:0000259" key="4">
    <source>
        <dbReference type="Pfam" id="PF10516"/>
    </source>
</evidence>
<dbReference type="Pfam" id="PF10516">
    <property type="entry name" value="SHNi-TPR"/>
    <property type="match status" value="1"/>
</dbReference>
<feature type="domain" description="Tetratricopeptide SHNi-TPR" evidence="4">
    <location>
        <begin position="184"/>
        <end position="220"/>
    </location>
</feature>